<organism evidence="2 3">
    <name type="scientific">Steinernema carpocapsae</name>
    <name type="common">Entomopathogenic nematode</name>
    <dbReference type="NCBI Taxonomy" id="34508"/>
    <lineage>
        <taxon>Eukaryota</taxon>
        <taxon>Metazoa</taxon>
        <taxon>Ecdysozoa</taxon>
        <taxon>Nematoda</taxon>
        <taxon>Chromadorea</taxon>
        <taxon>Rhabditida</taxon>
        <taxon>Tylenchina</taxon>
        <taxon>Panagrolaimomorpha</taxon>
        <taxon>Strongyloidoidea</taxon>
        <taxon>Steinernematidae</taxon>
        <taxon>Steinernema</taxon>
    </lineage>
</organism>
<evidence type="ECO:0000256" key="1">
    <source>
        <dbReference type="SAM" id="Phobius"/>
    </source>
</evidence>
<protein>
    <submittedName>
        <fullName evidence="2">Uncharacterized protein</fullName>
    </submittedName>
</protein>
<keyword evidence="1" id="KW-0812">Transmembrane</keyword>
<reference evidence="2 3" key="2">
    <citation type="journal article" date="2019" name="G3 (Bethesda)">
        <title>Hybrid Assembly of the Genome of the Entomopathogenic Nematode Steinernema carpocapsae Identifies the X-Chromosome.</title>
        <authorList>
            <person name="Serra L."/>
            <person name="Macchietto M."/>
            <person name="Macias-Munoz A."/>
            <person name="McGill C.J."/>
            <person name="Rodriguez I.M."/>
            <person name="Rodriguez B."/>
            <person name="Murad R."/>
            <person name="Mortazavi A."/>
        </authorList>
    </citation>
    <scope>NUCLEOTIDE SEQUENCE [LARGE SCALE GENOMIC DNA]</scope>
    <source>
        <strain evidence="2 3">ALL</strain>
    </source>
</reference>
<accession>A0A4U5N5B0</accession>
<keyword evidence="3" id="KW-1185">Reference proteome</keyword>
<gene>
    <name evidence="2" type="ORF">L596_018318</name>
</gene>
<name>A0A4U5N5B0_STECR</name>
<keyword evidence="1" id="KW-1133">Transmembrane helix</keyword>
<reference evidence="2 3" key="1">
    <citation type="journal article" date="2015" name="Genome Biol.">
        <title>Comparative genomics of Steinernema reveals deeply conserved gene regulatory networks.</title>
        <authorList>
            <person name="Dillman A.R."/>
            <person name="Macchietto M."/>
            <person name="Porter C.F."/>
            <person name="Rogers A."/>
            <person name="Williams B."/>
            <person name="Antoshechkin I."/>
            <person name="Lee M.M."/>
            <person name="Goodwin Z."/>
            <person name="Lu X."/>
            <person name="Lewis E.E."/>
            <person name="Goodrich-Blair H."/>
            <person name="Stock S.P."/>
            <person name="Adams B.J."/>
            <person name="Sternberg P.W."/>
            <person name="Mortazavi A."/>
        </authorList>
    </citation>
    <scope>NUCLEOTIDE SEQUENCE [LARGE SCALE GENOMIC DNA]</scope>
    <source>
        <strain evidence="2 3">ALL</strain>
    </source>
</reference>
<feature type="transmembrane region" description="Helical" evidence="1">
    <location>
        <begin position="146"/>
        <end position="173"/>
    </location>
</feature>
<dbReference type="AlphaFoldDB" id="A0A4U5N5B0"/>
<proteinExistence type="predicted"/>
<evidence type="ECO:0000313" key="2">
    <source>
        <dbReference type="EMBL" id="TKR77321.1"/>
    </source>
</evidence>
<sequence length="182" mass="18982">MMSKTQAYFNVTESAAPAILPTQVGLVPGPSQAGPLVPEASKIGGLSQVSGLPPGASSMGGPSQFSGLHPGASQIDGHRGASRVGLAPASRFSQVGPVGFSSTESGSEAGSRGSRIYKTVTNDDGTLKLEPAPQEFENQLTTEEKYLGYAAMVLSIATILIAFFCALGCYTYMEEWDFDKKL</sequence>
<dbReference type="EMBL" id="AZBU02000005">
    <property type="protein sequence ID" value="TKR77321.1"/>
    <property type="molecule type" value="Genomic_DNA"/>
</dbReference>
<keyword evidence="1" id="KW-0472">Membrane</keyword>
<comment type="caution">
    <text evidence="2">The sequence shown here is derived from an EMBL/GenBank/DDBJ whole genome shotgun (WGS) entry which is preliminary data.</text>
</comment>
<evidence type="ECO:0000313" key="3">
    <source>
        <dbReference type="Proteomes" id="UP000298663"/>
    </source>
</evidence>
<dbReference type="Proteomes" id="UP000298663">
    <property type="component" value="Unassembled WGS sequence"/>
</dbReference>